<feature type="compositionally biased region" description="Polar residues" evidence="1">
    <location>
        <begin position="1"/>
        <end position="13"/>
    </location>
</feature>
<dbReference type="Proteomes" id="UP000528322">
    <property type="component" value="Unassembled WGS sequence"/>
</dbReference>
<dbReference type="RefSeq" id="WP_183731882.1">
    <property type="nucleotide sequence ID" value="NZ_JACHID010000007.1"/>
</dbReference>
<reference evidence="2 3" key="1">
    <citation type="submission" date="2020-08" db="EMBL/GenBank/DDBJ databases">
        <title>Genomic Encyclopedia of Type Strains, Phase IV (KMG-IV): sequencing the most valuable type-strain genomes for metagenomic binning, comparative biology and taxonomic classification.</title>
        <authorList>
            <person name="Goeker M."/>
        </authorList>
    </citation>
    <scope>NUCLEOTIDE SEQUENCE [LARGE SCALE GENOMIC DNA]</scope>
    <source>
        <strain evidence="2 3">DSM 22071</strain>
    </source>
</reference>
<accession>A0A7W8DH56</accession>
<dbReference type="EMBL" id="JACHID010000007">
    <property type="protein sequence ID" value="MBB5022064.1"/>
    <property type="molecule type" value="Genomic_DNA"/>
</dbReference>
<evidence type="ECO:0000313" key="2">
    <source>
        <dbReference type="EMBL" id="MBB5022064.1"/>
    </source>
</evidence>
<feature type="region of interest" description="Disordered" evidence="1">
    <location>
        <begin position="106"/>
        <end position="143"/>
    </location>
</feature>
<protein>
    <submittedName>
        <fullName evidence="2">Uncharacterized protein</fullName>
    </submittedName>
</protein>
<sequence>MTSTPDIHSTIPFTQHPPAIQRGEPVYTPETSPAARAVQPPTDSFREQHHPQVRRESLEPLLRLQDEMSQEQQRQQLRQDRVDFVHDVRRQEEQYSENLRQIAMDSQNQLQSEPRDLTTEPTAPEEQAGSGTPTAPPPPMEDEASFEDYQRLMEALAAEGEASRRDPVFGELLDRVESTVEEARNQGLERLDQLGVAIEGELQQLLDAPRPEGQAPPIQNMDQVQQTLEQLTDEIEENATLYDQRLHSFVSGANVGALLGVEL</sequence>
<comment type="caution">
    <text evidence="2">The sequence shown here is derived from an EMBL/GenBank/DDBJ whole genome shotgun (WGS) entry which is preliminary data.</text>
</comment>
<gene>
    <name evidence="2" type="ORF">HNR37_001381</name>
</gene>
<evidence type="ECO:0000256" key="1">
    <source>
        <dbReference type="SAM" id="MobiDB-lite"/>
    </source>
</evidence>
<proteinExistence type="predicted"/>
<organism evidence="2 3">
    <name type="scientific">Desulfurispira natronophila</name>
    <dbReference type="NCBI Taxonomy" id="682562"/>
    <lineage>
        <taxon>Bacteria</taxon>
        <taxon>Pseudomonadati</taxon>
        <taxon>Chrysiogenota</taxon>
        <taxon>Chrysiogenia</taxon>
        <taxon>Chrysiogenales</taxon>
        <taxon>Chrysiogenaceae</taxon>
        <taxon>Desulfurispira</taxon>
    </lineage>
</organism>
<keyword evidence="3" id="KW-1185">Reference proteome</keyword>
<name>A0A7W8DH56_9BACT</name>
<feature type="region of interest" description="Disordered" evidence="1">
    <location>
        <begin position="1"/>
        <end position="80"/>
    </location>
</feature>
<feature type="compositionally biased region" description="Basic and acidic residues" evidence="1">
    <location>
        <begin position="44"/>
        <end position="58"/>
    </location>
</feature>
<evidence type="ECO:0000313" key="3">
    <source>
        <dbReference type="Proteomes" id="UP000528322"/>
    </source>
</evidence>
<dbReference type="AlphaFoldDB" id="A0A7W8DH56"/>